<reference evidence="1 2" key="1">
    <citation type="submission" date="2023-10" db="EMBL/GenBank/DDBJ databases">
        <title>Genomes of two closely related lineages of the louse Polyplax serrata with different host specificities.</title>
        <authorList>
            <person name="Martinu J."/>
            <person name="Tarabai H."/>
            <person name="Stefka J."/>
            <person name="Hypsa V."/>
        </authorList>
    </citation>
    <scope>NUCLEOTIDE SEQUENCE [LARGE SCALE GENOMIC DNA]</scope>
    <source>
        <strain evidence="1">HR10_N</strain>
    </source>
</reference>
<gene>
    <name evidence="1" type="ORF">RUM43_010690</name>
</gene>
<evidence type="ECO:0000313" key="1">
    <source>
        <dbReference type="EMBL" id="KAK6637016.1"/>
    </source>
</evidence>
<sequence>MWNAINNILNPCLISSPCVWGQVKMSDKMTDSSETNKVSGSFTSKAVDIVRLGDLKRKKRISIKYGVMLEDETKQCLLCFEKVT</sequence>
<protein>
    <submittedName>
        <fullName evidence="1">Uncharacterized protein</fullName>
    </submittedName>
</protein>
<proteinExistence type="predicted"/>
<dbReference type="Proteomes" id="UP001372834">
    <property type="component" value="Unassembled WGS sequence"/>
</dbReference>
<organism evidence="1 2">
    <name type="scientific">Polyplax serrata</name>
    <name type="common">Common mouse louse</name>
    <dbReference type="NCBI Taxonomy" id="468196"/>
    <lineage>
        <taxon>Eukaryota</taxon>
        <taxon>Metazoa</taxon>
        <taxon>Ecdysozoa</taxon>
        <taxon>Arthropoda</taxon>
        <taxon>Hexapoda</taxon>
        <taxon>Insecta</taxon>
        <taxon>Pterygota</taxon>
        <taxon>Neoptera</taxon>
        <taxon>Paraneoptera</taxon>
        <taxon>Psocodea</taxon>
        <taxon>Troctomorpha</taxon>
        <taxon>Phthiraptera</taxon>
        <taxon>Anoplura</taxon>
        <taxon>Polyplacidae</taxon>
        <taxon>Polyplax</taxon>
    </lineage>
</organism>
<accession>A0AAN8S7D2</accession>
<dbReference type="AlphaFoldDB" id="A0AAN8S7D2"/>
<dbReference type="EMBL" id="JAWJWE010000004">
    <property type="protein sequence ID" value="KAK6637016.1"/>
    <property type="molecule type" value="Genomic_DNA"/>
</dbReference>
<evidence type="ECO:0000313" key="2">
    <source>
        <dbReference type="Proteomes" id="UP001372834"/>
    </source>
</evidence>
<name>A0AAN8S7D2_POLSC</name>
<comment type="caution">
    <text evidence="1">The sequence shown here is derived from an EMBL/GenBank/DDBJ whole genome shotgun (WGS) entry which is preliminary data.</text>
</comment>